<proteinExistence type="predicted"/>
<dbReference type="SMART" id="SM00564">
    <property type="entry name" value="PQQ"/>
    <property type="match status" value="5"/>
</dbReference>
<organism evidence="1 3">
    <name type="scientific">Pyrococcus abyssi (strain GE5 / Orsay)</name>
    <dbReference type="NCBI Taxonomy" id="272844"/>
    <lineage>
        <taxon>Archaea</taxon>
        <taxon>Methanobacteriati</taxon>
        <taxon>Methanobacteriota</taxon>
        <taxon>Thermococci</taxon>
        <taxon>Thermococcales</taxon>
        <taxon>Thermococcaceae</taxon>
        <taxon>Pyrococcus</taxon>
    </lineage>
</organism>
<dbReference type="STRING" id="272844.PAB1279"/>
<dbReference type="Proteomes" id="UP000009139">
    <property type="component" value="Chromosome"/>
</dbReference>
<dbReference type="Proteomes" id="UP000000810">
    <property type="component" value="Chromosome"/>
</dbReference>
<dbReference type="SUPFAM" id="SSF50998">
    <property type="entry name" value="Quinoprotein alcohol dehydrogenase-like"/>
    <property type="match status" value="1"/>
</dbReference>
<evidence type="ECO:0000313" key="1">
    <source>
        <dbReference type="EMBL" id="CAB50533.1"/>
    </source>
</evidence>
<dbReference type="PIR" id="G75011">
    <property type="entry name" value="G75011"/>
</dbReference>
<dbReference type="InterPro" id="IPR018391">
    <property type="entry name" value="PQQ_b-propeller_rpt"/>
</dbReference>
<sequence>MRRIAIVVALLLMTLLPNVAAWNGQLCPDVKYQKSIEAIATDNSTIYASCSYRMVAGSPGGLVGIYYLGTTGAFSENGTKLWEVDSGFVTKLYPWNDYLLVGSMGGLLKLEKNGSYAGRYLTRYKLYDFDVRGSYAYLASGDVFSKSEIKGAVAKVYLPNMSEIWVVNITGMADRVRAGKDVIYVGTGYPSGFSGPVRFGNVIGLSEDGKVLWNITLGEWVRDMELWRDKVVIGTGWNETGHLLVINKDGKVLMNISTFYVENILVNGDIAYVSGLKGVMAVDLSKGKILWKTDLPYRIKVLKLYKDKLIAGGGEFTTKNETVYSVGSLYVLDPRGGKVLKEISMGYVRSLGIIDDMIVVGTGSNILVTLKEDEVLPKGICGPGILLLLALLILFKEFHERS</sequence>
<evidence type="ECO:0000313" key="3">
    <source>
        <dbReference type="Proteomes" id="UP000000810"/>
    </source>
</evidence>
<name>Q9UY79_PYRAB</name>
<dbReference type="InterPro" id="IPR015943">
    <property type="entry name" value="WD40/YVTN_repeat-like_dom_sf"/>
</dbReference>
<reference evidence="1" key="1">
    <citation type="submission" date="1999-07" db="EMBL/GenBank/DDBJ databases">
        <authorList>
            <person name="Genoscope"/>
        </authorList>
    </citation>
    <scope>NUCLEOTIDE SEQUENCE</scope>
    <source>
        <strain evidence="1">Orsay</strain>
    </source>
</reference>
<reference evidence="2 4" key="5">
    <citation type="journal article" date="2012" name="Curr. Microbiol.">
        <title>Re-annotation of two hyperthermophilic archaea Pyrococcus abyssi GE5 and Pyrococcus furiosus DSM 3638.</title>
        <authorList>
            <person name="Gao J."/>
            <person name="Wang J."/>
        </authorList>
    </citation>
    <scope>GENOME REANNOTATION</scope>
    <source>
        <strain evidence="2">GE5</strain>
        <strain evidence="4">GE5 / Orsay</strain>
    </source>
</reference>
<dbReference type="InterPro" id="IPR011047">
    <property type="entry name" value="Quinoprotein_ADH-like_sf"/>
</dbReference>
<evidence type="ECO:0000313" key="2">
    <source>
        <dbReference type="EMBL" id="CCE71090.1"/>
    </source>
</evidence>
<dbReference type="EMBL" id="HE613800">
    <property type="protein sequence ID" value="CCE71090.1"/>
    <property type="molecule type" value="Genomic_DNA"/>
</dbReference>
<dbReference type="PATRIC" id="fig|272844.11.peg.1738"/>
<accession>Q9UY79</accession>
<dbReference type="OrthoDB" id="145878at2157"/>
<protein>
    <submittedName>
        <fullName evidence="2">Dehydrogenase</fullName>
    </submittedName>
</protein>
<gene>
    <name evidence="1" type="ordered locus">PAB1279</name>
</gene>
<dbReference type="AlphaFoldDB" id="Q9UY79"/>
<reference evidence="1 3" key="4">
    <citation type="journal article" date="2003" name="Mol. Microbiol.">
        <title>An integrated analysis of the genome of the hyperthermophilic archaeon Pyrococcus abyssi.</title>
        <authorList>
            <person name="Cohen G."/>
            <person name="Barbe V."/>
            <person name="Flament D."/>
            <person name="Galperin M."/>
            <person name="Heilig R."/>
            <person name="Ripp R."/>
            <person name="Lecompte O."/>
            <person name="Prieur D."/>
            <person name="Poch O."/>
            <person name="Quellerou J."/>
            <person name="Thierry J.C."/>
            <person name="Van der Oost J."/>
            <person name="Weissenbach J."/>
            <person name="Zivanovic Y."/>
            <person name="Forterre P."/>
        </authorList>
    </citation>
    <scope>NUCLEOTIDE SEQUENCE [LARGE SCALE GENOMIC DNA]</scope>
    <source>
        <strain evidence="3">GE5 / Orsay</strain>
        <strain evidence="1">Orsay</strain>
    </source>
</reference>
<dbReference type="Gene3D" id="2.130.10.10">
    <property type="entry name" value="YVTN repeat-like/Quinoprotein amine dehydrogenase"/>
    <property type="match status" value="1"/>
</dbReference>
<keyword evidence="3" id="KW-1185">Reference proteome</keyword>
<dbReference type="EMBL" id="AJ248288">
    <property type="protein sequence ID" value="CAB50533.1"/>
    <property type="molecule type" value="Genomic_DNA"/>
</dbReference>
<reference evidence="1" key="2">
    <citation type="journal article" date="2000" name="J. Mol. Biol.">
        <title>Archaeal homologs of eukaryotic methylation guide small nucleolar RNAs: lessons from the Pyrococcus genomes.</title>
        <authorList>
            <person name="Gaspin C."/>
            <person name="Cavaille J."/>
            <person name="Erauso G."/>
        </authorList>
    </citation>
    <scope>NUCLEOTIDE SEQUENCE</scope>
    <source>
        <strain evidence="1">Orsay</strain>
    </source>
</reference>
<dbReference type="HOGENOM" id="CLU_697595_0_0_2"/>
<dbReference type="eggNOG" id="arCOG05863">
    <property type="taxonomic scope" value="Archaea"/>
</dbReference>
<dbReference type="RefSeq" id="WP_010868747.1">
    <property type="nucleotide sequence ID" value="NC_000868.1"/>
</dbReference>
<dbReference type="KEGG" id="pab:PAB1279"/>
<evidence type="ECO:0000313" key="4">
    <source>
        <dbReference type="Proteomes" id="UP000009139"/>
    </source>
</evidence>
<reference evidence="1" key="3">
    <citation type="journal article" date="2001" name="Genome Res.">
        <title>Genome evolution at the genus level: comparison of three complete genomes of hyperthermophilic archaea.</title>
        <authorList>
            <person name="Lecompte O."/>
            <person name="Ripp R."/>
            <person name="Puzos-Barbe V."/>
            <person name="Duprat S."/>
            <person name="Heilig R."/>
            <person name="Dietrich J."/>
            <person name="Thierry J.C."/>
            <person name="Poch O."/>
        </authorList>
    </citation>
    <scope>NUCLEOTIDE SEQUENCE</scope>
    <source>
        <strain evidence="1">Orsay</strain>
    </source>
</reference>